<keyword evidence="3" id="KW-1185">Reference proteome</keyword>
<protein>
    <recommendedName>
        <fullName evidence="4">Outer membrane protein beta-barrel domain-containing protein</fullName>
    </recommendedName>
</protein>
<name>A0AAU0MZ11_9GAMM</name>
<evidence type="ECO:0000313" key="2">
    <source>
        <dbReference type="EMBL" id="WOX05069.1"/>
    </source>
</evidence>
<sequence>MKYVLSAIMLVLSASTYAVTDSNFSVGLGLDHGGLGARYSKNQGQNKYFGSLGLLSYVERSGAAIGYGIGWEHMVSPDKHGLGLFLGSVDSKHFGEDVATYHGVSALYNYYFSGFSEKSFVIGASLYTGTTLDEEDYVSDKIAGVGIKLAYQW</sequence>
<dbReference type="Proteomes" id="UP001302477">
    <property type="component" value="Chromosome"/>
</dbReference>
<keyword evidence="1" id="KW-0732">Signal</keyword>
<accession>A0AAU0MZ11</accession>
<dbReference type="EMBL" id="CP137555">
    <property type="protein sequence ID" value="WOX05069.1"/>
    <property type="molecule type" value="Genomic_DNA"/>
</dbReference>
<dbReference type="KEGG" id="mpaf:R5R33_15170"/>
<evidence type="ECO:0000256" key="1">
    <source>
        <dbReference type="SAM" id="SignalP"/>
    </source>
</evidence>
<evidence type="ECO:0000313" key="3">
    <source>
        <dbReference type="Proteomes" id="UP001302477"/>
    </source>
</evidence>
<reference evidence="2 3" key="1">
    <citation type="submission" date="2023-10" db="EMBL/GenBank/DDBJ databases">
        <title>Description of Microbulbifer bruguierae sp. nov., isolated from the sediments of mangrove plant Bruguiera sexangula and comparative genomic analyses of the genus Microbulbifer.</title>
        <authorList>
            <person name="Long M."/>
        </authorList>
    </citation>
    <scope>NUCLEOTIDE SEQUENCE [LARGE SCALE GENOMIC DNA]</scope>
    <source>
        <strain evidence="2 3">SPO729</strain>
    </source>
</reference>
<proteinExistence type="predicted"/>
<dbReference type="RefSeq" id="WP_318953543.1">
    <property type="nucleotide sequence ID" value="NZ_CP137555.1"/>
</dbReference>
<feature type="chain" id="PRO_5043456974" description="Outer membrane protein beta-barrel domain-containing protein" evidence="1">
    <location>
        <begin position="21"/>
        <end position="153"/>
    </location>
</feature>
<gene>
    <name evidence="2" type="ORF">R5R33_15170</name>
</gene>
<dbReference type="AlphaFoldDB" id="A0AAU0MZ11"/>
<feature type="signal peptide" evidence="1">
    <location>
        <begin position="1"/>
        <end position="20"/>
    </location>
</feature>
<evidence type="ECO:0008006" key="4">
    <source>
        <dbReference type="Google" id="ProtNLM"/>
    </source>
</evidence>
<organism evidence="2 3">
    <name type="scientific">Microbulbifer pacificus</name>
    <dbReference type="NCBI Taxonomy" id="407164"/>
    <lineage>
        <taxon>Bacteria</taxon>
        <taxon>Pseudomonadati</taxon>
        <taxon>Pseudomonadota</taxon>
        <taxon>Gammaproteobacteria</taxon>
        <taxon>Cellvibrionales</taxon>
        <taxon>Microbulbiferaceae</taxon>
        <taxon>Microbulbifer</taxon>
    </lineage>
</organism>